<sequence length="267" mass="29888">MKRAAMQAEPPSESGPARYSLPARPYPSEDVLFCVDVDAESRAQMRLSGQNARSMTRLDSIKQGILFFVNAKLAINSDHRFSFSSLGTSLTWVRRKFNNQVQSAVEQVQSLAEADSSCDKADLTLLFKMATHEANKSKQQGRILRVILIYCRSSTLPTHEWPESTKNFTLDVIYLHDKPNAENCPQRVFDSLVDASEHVSEHESYILESGQGINRGLVHHLCTLLCHPEQRCLQEELDIPKPIVGKLRVKAEGTAALSDDSSLDACW</sequence>
<dbReference type="GO" id="GO:0006281">
    <property type="term" value="P:DNA repair"/>
    <property type="evidence" value="ECO:0007669"/>
    <property type="project" value="UniProtKB-KW"/>
</dbReference>
<accession>A0A5P1FNS0</accession>
<organism evidence="7 8">
    <name type="scientific">Asparagus officinalis</name>
    <name type="common">Garden asparagus</name>
    <dbReference type="NCBI Taxonomy" id="4686"/>
    <lineage>
        <taxon>Eukaryota</taxon>
        <taxon>Viridiplantae</taxon>
        <taxon>Streptophyta</taxon>
        <taxon>Embryophyta</taxon>
        <taxon>Tracheophyta</taxon>
        <taxon>Spermatophyta</taxon>
        <taxon>Magnoliopsida</taxon>
        <taxon>Liliopsida</taxon>
        <taxon>Asparagales</taxon>
        <taxon>Asparagaceae</taxon>
        <taxon>Asparagoideae</taxon>
        <taxon>Asparagus</taxon>
    </lineage>
</organism>
<evidence type="ECO:0000256" key="6">
    <source>
        <dbReference type="SAM" id="MobiDB-lite"/>
    </source>
</evidence>
<keyword evidence="3" id="KW-0227">DNA damage</keyword>
<evidence type="ECO:0000313" key="7">
    <source>
        <dbReference type="EMBL" id="ONK78270.1"/>
    </source>
</evidence>
<dbReference type="GO" id="GO:0070552">
    <property type="term" value="C:BRISC complex"/>
    <property type="evidence" value="ECO:0007669"/>
    <property type="project" value="InterPro"/>
</dbReference>
<dbReference type="Proteomes" id="UP000243459">
    <property type="component" value="Chromosome 2"/>
</dbReference>
<feature type="region of interest" description="Disordered" evidence="6">
    <location>
        <begin position="1"/>
        <end position="21"/>
    </location>
</feature>
<dbReference type="OrthoDB" id="547311at2759"/>
<evidence type="ECO:0000313" key="8">
    <source>
        <dbReference type="Proteomes" id="UP000243459"/>
    </source>
</evidence>
<keyword evidence="5" id="KW-0539">Nucleus</keyword>
<dbReference type="AlphaFoldDB" id="A0A5P1FNS0"/>
<dbReference type="CDD" id="cd21502">
    <property type="entry name" value="vWA_BABAM1"/>
    <property type="match status" value="1"/>
</dbReference>
<evidence type="ECO:0008006" key="9">
    <source>
        <dbReference type="Google" id="ProtNLM"/>
    </source>
</evidence>
<evidence type="ECO:0000256" key="5">
    <source>
        <dbReference type="ARBA" id="ARBA00023242"/>
    </source>
</evidence>
<gene>
    <name evidence="7" type="ORF">A4U43_C02F16500</name>
</gene>
<evidence type="ECO:0000256" key="2">
    <source>
        <dbReference type="ARBA" id="ARBA00022490"/>
    </source>
</evidence>
<name>A0A5P1FNS0_ASPOF</name>
<reference evidence="8" key="1">
    <citation type="journal article" date="2017" name="Nat. Commun.">
        <title>The asparagus genome sheds light on the origin and evolution of a young Y chromosome.</title>
        <authorList>
            <person name="Harkess A."/>
            <person name="Zhou J."/>
            <person name="Xu C."/>
            <person name="Bowers J.E."/>
            <person name="Van der Hulst R."/>
            <person name="Ayyampalayam S."/>
            <person name="Mercati F."/>
            <person name="Riccardi P."/>
            <person name="McKain M.R."/>
            <person name="Kakrana A."/>
            <person name="Tang H."/>
            <person name="Ray J."/>
            <person name="Groenendijk J."/>
            <person name="Arikit S."/>
            <person name="Mathioni S.M."/>
            <person name="Nakano M."/>
            <person name="Shan H."/>
            <person name="Telgmann-Rauber A."/>
            <person name="Kanno A."/>
            <person name="Yue Z."/>
            <person name="Chen H."/>
            <person name="Li W."/>
            <person name="Chen Y."/>
            <person name="Xu X."/>
            <person name="Zhang Y."/>
            <person name="Luo S."/>
            <person name="Chen H."/>
            <person name="Gao J."/>
            <person name="Mao Z."/>
            <person name="Pires J.C."/>
            <person name="Luo M."/>
            <person name="Kudrna D."/>
            <person name="Wing R.A."/>
            <person name="Meyers B.C."/>
            <person name="Yi K."/>
            <person name="Kong H."/>
            <person name="Lavrijsen P."/>
            <person name="Sunseri F."/>
            <person name="Falavigna A."/>
            <person name="Ye Y."/>
            <person name="Leebens-Mack J.H."/>
            <person name="Chen G."/>
        </authorList>
    </citation>
    <scope>NUCLEOTIDE SEQUENCE [LARGE SCALE GENOMIC DNA]</scope>
    <source>
        <strain evidence="8">cv. DH0086</strain>
    </source>
</reference>
<dbReference type="EMBL" id="CM007382">
    <property type="protein sequence ID" value="ONK78270.1"/>
    <property type="molecule type" value="Genomic_DNA"/>
</dbReference>
<dbReference type="PANTHER" id="PTHR15660:SF1">
    <property type="entry name" value="BRISC AND BRCA1-A COMPLEX MEMBER 1"/>
    <property type="match status" value="1"/>
</dbReference>
<evidence type="ECO:0000256" key="3">
    <source>
        <dbReference type="ARBA" id="ARBA00022763"/>
    </source>
</evidence>
<proteinExistence type="predicted"/>
<protein>
    <recommendedName>
        <fullName evidence="9">BRISC and BRCA1-A complex member 1</fullName>
    </recommendedName>
</protein>
<keyword evidence="2" id="KW-0963">Cytoplasm</keyword>
<comment type="subcellular location">
    <subcellularLocation>
        <location evidence="1">Nucleus</location>
    </subcellularLocation>
</comment>
<dbReference type="PANTHER" id="PTHR15660">
    <property type="entry name" value="BRISC AND BRCA1-A COMPLEX MEMBER 1"/>
    <property type="match status" value="1"/>
</dbReference>
<dbReference type="GO" id="GO:0045739">
    <property type="term" value="P:positive regulation of DNA repair"/>
    <property type="evidence" value="ECO:0007669"/>
    <property type="project" value="InterPro"/>
</dbReference>
<dbReference type="OMA" id="RPQHQWP"/>
<dbReference type="Gramene" id="ONK78270">
    <property type="protein sequence ID" value="ONK78270"/>
    <property type="gene ID" value="A4U43_C02F16500"/>
</dbReference>
<keyword evidence="8" id="KW-1185">Reference proteome</keyword>
<evidence type="ECO:0000256" key="4">
    <source>
        <dbReference type="ARBA" id="ARBA00023204"/>
    </source>
</evidence>
<dbReference type="InterPro" id="IPR026126">
    <property type="entry name" value="BABAM1"/>
</dbReference>
<evidence type="ECO:0000256" key="1">
    <source>
        <dbReference type="ARBA" id="ARBA00004123"/>
    </source>
</evidence>
<keyword evidence="4" id="KW-0234">DNA repair</keyword>